<dbReference type="SUPFAM" id="SSF56219">
    <property type="entry name" value="DNase I-like"/>
    <property type="match status" value="1"/>
</dbReference>
<dbReference type="EMBL" id="JAATIP010000049">
    <property type="protein sequence ID" value="KAF4384143.1"/>
    <property type="molecule type" value="Genomic_DNA"/>
</dbReference>
<dbReference type="InterPro" id="IPR036691">
    <property type="entry name" value="Endo/exonu/phosph_ase_sf"/>
</dbReference>
<comment type="caution">
    <text evidence="1">The sequence shown here is derived from an EMBL/GenBank/DDBJ whole genome shotgun (WGS) entry which is preliminary data.</text>
</comment>
<organism evidence="1 2">
    <name type="scientific">Cannabis sativa</name>
    <name type="common">Hemp</name>
    <name type="synonym">Marijuana</name>
    <dbReference type="NCBI Taxonomy" id="3483"/>
    <lineage>
        <taxon>Eukaryota</taxon>
        <taxon>Viridiplantae</taxon>
        <taxon>Streptophyta</taxon>
        <taxon>Embryophyta</taxon>
        <taxon>Tracheophyta</taxon>
        <taxon>Spermatophyta</taxon>
        <taxon>Magnoliopsida</taxon>
        <taxon>eudicotyledons</taxon>
        <taxon>Gunneridae</taxon>
        <taxon>Pentapetalae</taxon>
        <taxon>rosids</taxon>
        <taxon>fabids</taxon>
        <taxon>Rosales</taxon>
        <taxon>Cannabaceae</taxon>
        <taxon>Cannabis</taxon>
    </lineage>
</organism>
<protein>
    <submittedName>
        <fullName evidence="1">Uncharacterized protein</fullName>
    </submittedName>
</protein>
<dbReference type="AlphaFoldDB" id="A0A7J6GMM6"/>
<proteinExistence type="predicted"/>
<gene>
    <name evidence="1" type="ORF">F8388_001381</name>
</gene>
<sequence length="210" mass="23789">MSHQRSCLQSKLPLSICHFHEICPMICCGHPTTASNPCSGGRFEYCHSPNCGGNGGLLLIWNDDWDVEIKSYSIGRIDALVTSLGLPQWRFLLAFMICGGNFNEILSLIEKNEGVDRNIGAMNEFQKVLDHYGFDDLGYECPIIYGEFTNSDHRPIRAKLDNTSQQTQKKLKKLVSVVASTVDMEEVRRVEIKLEDLMDRRIILETTLTF</sequence>
<evidence type="ECO:0000313" key="2">
    <source>
        <dbReference type="Proteomes" id="UP000525078"/>
    </source>
</evidence>
<name>A0A7J6GMM6_CANSA</name>
<reference evidence="1 2" key="1">
    <citation type="journal article" date="2020" name="bioRxiv">
        <title>Sequence and annotation of 42 cannabis genomes reveals extensive copy number variation in cannabinoid synthesis and pathogen resistance genes.</title>
        <authorList>
            <person name="Mckernan K.J."/>
            <person name="Helbert Y."/>
            <person name="Kane L.T."/>
            <person name="Ebling H."/>
            <person name="Zhang L."/>
            <person name="Liu B."/>
            <person name="Eaton Z."/>
            <person name="Mclaughlin S."/>
            <person name="Kingan S."/>
            <person name="Baybayan P."/>
            <person name="Concepcion G."/>
            <person name="Jordan M."/>
            <person name="Riva A."/>
            <person name="Barbazuk W."/>
            <person name="Harkins T."/>
        </authorList>
    </citation>
    <scope>NUCLEOTIDE SEQUENCE [LARGE SCALE GENOMIC DNA]</scope>
    <source>
        <strain evidence="2">cv. Jamaican Lion 4</strain>
        <tissue evidence="1">Leaf</tissue>
    </source>
</reference>
<dbReference type="Proteomes" id="UP000525078">
    <property type="component" value="Unassembled WGS sequence"/>
</dbReference>
<accession>A0A7J6GMM6</accession>
<evidence type="ECO:0000313" key="1">
    <source>
        <dbReference type="EMBL" id="KAF4384143.1"/>
    </source>
</evidence>